<evidence type="ECO:0000313" key="1">
    <source>
        <dbReference type="EMBL" id="AES01980.1"/>
    </source>
</evidence>
<protein>
    <submittedName>
        <fullName evidence="1">Mix-like homeobox protein 1-like protein</fullName>
    </submittedName>
</protein>
<keyword evidence="1" id="KW-0371">Homeobox</keyword>
<accession>G9KAQ5</accession>
<dbReference type="EMBL" id="JP013382">
    <property type="protein sequence ID" value="AES01980.1"/>
    <property type="molecule type" value="mRNA"/>
</dbReference>
<feature type="non-terminal residue" evidence="1">
    <location>
        <position position="71"/>
    </location>
</feature>
<name>G9KAQ5_MUSPF</name>
<sequence length="71" mass="7416">CWSSSSSQPCTPTSACASTCLRSPCSLSPGSRCGSRTGVPSQGITAGNTFNLQPAQRFDSTTLFVKLKQND</sequence>
<dbReference type="AlphaFoldDB" id="G9KAQ5"/>
<feature type="non-terminal residue" evidence="1">
    <location>
        <position position="1"/>
    </location>
</feature>
<reference evidence="1" key="1">
    <citation type="journal article" date="2013" name="J. Virol.">
        <title>Sequencing, annotation, and characterization of the influenza ferret infectome.</title>
        <authorList>
            <person name="Leon A.J."/>
            <person name="Banner D."/>
            <person name="Xu L."/>
            <person name="Ran L."/>
            <person name="Peng Z."/>
            <person name="Yi K."/>
            <person name="Chen C."/>
            <person name="Xu F."/>
            <person name="Huang J."/>
            <person name="Zhao Z."/>
            <person name="Lin Z."/>
            <person name="Huang S.H."/>
            <person name="Fang Y."/>
            <person name="Kelvin A.A."/>
            <person name="Ross T.M."/>
            <person name="Farooqui A."/>
            <person name="Kelvin D.J."/>
        </authorList>
    </citation>
    <scope>NUCLEOTIDE SEQUENCE</scope>
    <source>
        <tissue evidence="1">Lungs</tissue>
    </source>
</reference>
<keyword evidence="1" id="KW-0238">DNA-binding</keyword>
<proteinExistence type="evidence at transcript level"/>
<organism evidence="1">
    <name type="scientific">Mustela putorius furo</name>
    <name type="common">European domestic ferret</name>
    <name type="synonym">Mustela furo</name>
    <dbReference type="NCBI Taxonomy" id="9669"/>
    <lineage>
        <taxon>Eukaryota</taxon>
        <taxon>Metazoa</taxon>
        <taxon>Chordata</taxon>
        <taxon>Craniata</taxon>
        <taxon>Vertebrata</taxon>
        <taxon>Euteleostomi</taxon>
        <taxon>Mammalia</taxon>
        <taxon>Eutheria</taxon>
        <taxon>Laurasiatheria</taxon>
        <taxon>Carnivora</taxon>
        <taxon>Caniformia</taxon>
        <taxon>Musteloidea</taxon>
        <taxon>Mustelidae</taxon>
        <taxon>Mustelinae</taxon>
        <taxon>Mustela</taxon>
    </lineage>
</organism>
<dbReference type="GO" id="GO:0003677">
    <property type="term" value="F:DNA binding"/>
    <property type="evidence" value="ECO:0007669"/>
    <property type="project" value="UniProtKB-KW"/>
</dbReference>